<dbReference type="SMART" id="SM00530">
    <property type="entry name" value="HTH_XRE"/>
    <property type="match status" value="1"/>
</dbReference>
<dbReference type="InterPro" id="IPR010359">
    <property type="entry name" value="IrrE_HExxH"/>
</dbReference>
<evidence type="ECO:0000256" key="1">
    <source>
        <dbReference type="ARBA" id="ARBA00007227"/>
    </source>
</evidence>
<dbReference type="InterPro" id="IPR039060">
    <property type="entry name" value="Antitox_HigA"/>
</dbReference>
<organism evidence="3 4">
    <name type="scientific">Pseudomonas aeruginosa</name>
    <dbReference type="NCBI Taxonomy" id="287"/>
    <lineage>
        <taxon>Bacteria</taxon>
        <taxon>Pseudomonadati</taxon>
        <taxon>Pseudomonadota</taxon>
        <taxon>Gammaproteobacteria</taxon>
        <taxon>Pseudomonadales</taxon>
        <taxon>Pseudomonadaceae</taxon>
        <taxon>Pseudomonas</taxon>
    </lineage>
</organism>
<dbReference type="Gene3D" id="1.10.10.2910">
    <property type="match status" value="1"/>
</dbReference>
<dbReference type="EMBL" id="WXZT01000001">
    <property type="protein sequence ID" value="MZZ11374.1"/>
    <property type="molecule type" value="Genomic_DNA"/>
</dbReference>
<dbReference type="PANTHER" id="PTHR40455:SF1">
    <property type="entry name" value="ANTITOXIN HIGA"/>
    <property type="match status" value="1"/>
</dbReference>
<accession>A0A6B1Y2C1</accession>
<dbReference type="PROSITE" id="PS50943">
    <property type="entry name" value="HTH_CROC1"/>
    <property type="match status" value="1"/>
</dbReference>
<comment type="caution">
    <text evidence="3">The sequence shown here is derived from an EMBL/GenBank/DDBJ whole genome shotgun (WGS) entry which is preliminary data.</text>
</comment>
<evidence type="ECO:0000313" key="3">
    <source>
        <dbReference type="EMBL" id="MZZ11374.1"/>
    </source>
</evidence>
<dbReference type="GO" id="GO:0006355">
    <property type="term" value="P:regulation of DNA-templated transcription"/>
    <property type="evidence" value="ECO:0007669"/>
    <property type="project" value="InterPro"/>
</dbReference>
<dbReference type="GO" id="GO:0001046">
    <property type="term" value="F:core promoter sequence-specific DNA binding"/>
    <property type="evidence" value="ECO:0007669"/>
    <property type="project" value="TreeGrafter"/>
</dbReference>
<gene>
    <name evidence="3" type="ORF">GUL26_03855</name>
</gene>
<dbReference type="InterPro" id="IPR010982">
    <property type="entry name" value="Lambda_DNA-bd_dom_sf"/>
</dbReference>
<sequence>MEAKVIRTEEQYREYFDKVQELIHKMPILGTDESDDLELLSVLIEDYEKNKYPVEAPDPIDAILFRMEEKGLKQADLVPYFGTRSRVSEILSRKRPLTVPMIRALAIGLGISTDTLIGLSEIENTPKKESIDWKKFPVAEMVTRGWIQKATDKAKSSAEEIVKKFIFEMGLQTGGASFRRTLKGEAATPTTNYTLYAWVARIIQKSRETRKTIEYQKESINNGFIKELAQLSRFESGPLLAKKLLEEAGISVVIEPHLKGTMLDGAALLDTDGTPIIGLTLRNDRIDNFWFTLIHEVAHIWKHMDDNSEAILDDLERPSEDKREAEANRIAREAFIPRSIWKRSDAYLNPSKESIFDLARNLKIHPAIIAGRLRQESGNYNLFSDLVGQGEVRKLFKSEMQGEML</sequence>
<dbReference type="AlphaFoldDB" id="A0A6B1Y2C1"/>
<dbReference type="SUPFAM" id="SSF47413">
    <property type="entry name" value="lambda repressor-like DNA-binding domains"/>
    <property type="match status" value="1"/>
</dbReference>
<dbReference type="Pfam" id="PF06114">
    <property type="entry name" value="Peptidase_M78"/>
    <property type="match status" value="1"/>
</dbReference>
<reference evidence="3" key="1">
    <citation type="submission" date="2020-01" db="EMBL/GenBank/DDBJ databases">
        <title>Bacteria Cultured from War Wounds Associated with the Conflict in Eastern Ukraine.</title>
        <authorList>
            <person name="Snesrud E."/>
            <person name="Galac M.R."/>
            <person name="Mc Gann P."/>
            <person name="Valentine K."/>
            <person name="Viacheslav K."/>
        </authorList>
    </citation>
    <scope>NUCLEOTIDE SEQUENCE</scope>
    <source>
        <strain evidence="3">VNMU148</strain>
    </source>
</reference>
<evidence type="ECO:0000313" key="4">
    <source>
        <dbReference type="Proteomes" id="UP000644192"/>
    </source>
</evidence>
<name>A0A6B1Y2C1_PSEAI</name>
<proteinExistence type="inferred from homology"/>
<dbReference type="Gene3D" id="1.10.260.40">
    <property type="entry name" value="lambda repressor-like DNA-binding domains"/>
    <property type="match status" value="1"/>
</dbReference>
<protein>
    <submittedName>
        <fullName evidence="3">ImmA/IrrE family metallo-endopeptidase</fullName>
    </submittedName>
</protein>
<dbReference type="Proteomes" id="UP000644192">
    <property type="component" value="Unassembled WGS sequence"/>
</dbReference>
<evidence type="ECO:0000259" key="2">
    <source>
        <dbReference type="PROSITE" id="PS50943"/>
    </source>
</evidence>
<comment type="similarity">
    <text evidence="1">Belongs to the short-chain fatty acyl-CoA assimilation regulator (ScfR) family.</text>
</comment>
<dbReference type="PANTHER" id="PTHR40455">
    <property type="entry name" value="ANTITOXIN HIGA"/>
    <property type="match status" value="1"/>
</dbReference>
<feature type="domain" description="HTH cro/C1-type" evidence="2">
    <location>
        <begin position="63"/>
        <end position="116"/>
    </location>
</feature>
<dbReference type="InterPro" id="IPR001387">
    <property type="entry name" value="Cro/C1-type_HTH"/>
</dbReference>